<organism evidence="1 2">
    <name type="scientific">Forsythia ovata</name>
    <dbReference type="NCBI Taxonomy" id="205694"/>
    <lineage>
        <taxon>Eukaryota</taxon>
        <taxon>Viridiplantae</taxon>
        <taxon>Streptophyta</taxon>
        <taxon>Embryophyta</taxon>
        <taxon>Tracheophyta</taxon>
        <taxon>Spermatophyta</taxon>
        <taxon>Magnoliopsida</taxon>
        <taxon>eudicotyledons</taxon>
        <taxon>Gunneridae</taxon>
        <taxon>Pentapetalae</taxon>
        <taxon>asterids</taxon>
        <taxon>lamiids</taxon>
        <taxon>Lamiales</taxon>
        <taxon>Oleaceae</taxon>
        <taxon>Forsythieae</taxon>
        <taxon>Forsythia</taxon>
    </lineage>
</organism>
<keyword evidence="1" id="KW-0808">Transferase</keyword>
<gene>
    <name evidence="1" type="ORF">Fot_37831</name>
</gene>
<accession>A0ABD1S028</accession>
<name>A0ABD1S028_9LAMI</name>
<dbReference type="AlphaFoldDB" id="A0ABD1S028"/>
<evidence type="ECO:0000313" key="1">
    <source>
        <dbReference type="EMBL" id="KAL2494074.1"/>
    </source>
</evidence>
<proteinExistence type="predicted"/>
<dbReference type="EMBL" id="JBFOLJ010000011">
    <property type="protein sequence ID" value="KAL2494074.1"/>
    <property type="molecule type" value="Genomic_DNA"/>
</dbReference>
<reference evidence="2" key="1">
    <citation type="submission" date="2024-07" db="EMBL/GenBank/DDBJ databases">
        <title>Two chromosome-level genome assemblies of Korean endemic species Abeliophyllum distichum and Forsythia ovata (Oleaceae).</title>
        <authorList>
            <person name="Jang H."/>
        </authorList>
    </citation>
    <scope>NUCLEOTIDE SEQUENCE [LARGE SCALE GENOMIC DNA]</scope>
</reference>
<comment type="caution">
    <text evidence="1">The sequence shown here is derived from an EMBL/GenBank/DDBJ whole genome shotgun (WGS) entry which is preliminary data.</text>
</comment>
<keyword evidence="1" id="KW-0012">Acyltransferase</keyword>
<dbReference type="Proteomes" id="UP001604277">
    <property type="component" value="Unassembled WGS sequence"/>
</dbReference>
<dbReference type="GO" id="GO:0016746">
    <property type="term" value="F:acyltransferase activity"/>
    <property type="evidence" value="ECO:0007669"/>
    <property type="project" value="UniProtKB-KW"/>
</dbReference>
<keyword evidence="2" id="KW-1185">Reference proteome</keyword>
<evidence type="ECO:0000313" key="2">
    <source>
        <dbReference type="Proteomes" id="UP001604277"/>
    </source>
</evidence>
<protein>
    <submittedName>
        <fullName evidence="1">Lecithin:cholesterol acyltransferase (LCAT)/Acyl-ceramide synthase</fullName>
    </submittedName>
</protein>
<sequence>MATQKYNTYAEALRRAHAISIGLGLEEKILSSSKARFNTPGCGSLNIPRCGSSLSKLDKLQSSVIIFAKAWVDDGEGLPGMTSFVVECGRKDYEFGDFGDFIAVLLEDIVKSVEKLLKLISKRNQEQVYVDPTLDLVLLVPGITGSILNTVDDNTEKQERV</sequence>